<dbReference type="Proteomes" id="UP000494205">
    <property type="component" value="Unassembled WGS sequence"/>
</dbReference>
<dbReference type="EMBL" id="CADIJZ010000015">
    <property type="protein sequence ID" value="CAB3711259.1"/>
    <property type="molecule type" value="Genomic_DNA"/>
</dbReference>
<evidence type="ECO:0000313" key="2">
    <source>
        <dbReference type="Proteomes" id="UP000494205"/>
    </source>
</evidence>
<name>A0A6J5BMY8_9BURK</name>
<reference evidence="1 2" key="1">
    <citation type="submission" date="2020-04" db="EMBL/GenBank/DDBJ databases">
        <authorList>
            <person name="De Canck E."/>
        </authorList>
    </citation>
    <scope>NUCLEOTIDE SEQUENCE [LARGE SCALE GENOMIC DNA]</scope>
    <source>
        <strain evidence="1 2">LMG 27174</strain>
    </source>
</reference>
<organism evidence="1 2">
    <name type="scientific">Paraburkholderia rhynchosiae</name>
    <dbReference type="NCBI Taxonomy" id="487049"/>
    <lineage>
        <taxon>Bacteria</taxon>
        <taxon>Pseudomonadati</taxon>
        <taxon>Pseudomonadota</taxon>
        <taxon>Betaproteobacteria</taxon>
        <taxon>Burkholderiales</taxon>
        <taxon>Burkholderiaceae</taxon>
        <taxon>Paraburkholderia</taxon>
    </lineage>
</organism>
<dbReference type="AlphaFoldDB" id="A0A6J5BMY8"/>
<sequence length="100" mass="10725">MPVIRPAQPAMPFARMRFSVAKSSGIYLAMPSAPISYVSVNSRKPSRVAISIPVECPYSQPITAGSADTTMRPFPSQDVSALMTTLKKSESKVPVPVVTN</sequence>
<evidence type="ECO:0000313" key="1">
    <source>
        <dbReference type="EMBL" id="CAB3711259.1"/>
    </source>
</evidence>
<protein>
    <submittedName>
        <fullName evidence="1">Uncharacterized protein</fullName>
    </submittedName>
</protein>
<gene>
    <name evidence="1" type="ORF">LMG27174_04256</name>
</gene>
<proteinExistence type="predicted"/>
<accession>A0A6J5BMY8</accession>